<comment type="caution">
    <text evidence="3">The sequence shown here is derived from an EMBL/GenBank/DDBJ whole genome shotgun (WGS) entry which is preliminary data.</text>
</comment>
<evidence type="ECO:0000313" key="3">
    <source>
        <dbReference type="EMBL" id="GMF33669.1"/>
    </source>
</evidence>
<gene>
    <name evidence="3" type="ORF">Plil01_001435600</name>
</gene>
<name>A0A9W6X8D4_9STRA</name>
<accession>A0A9W6X8D4</accession>
<proteinExistence type="predicted"/>
<dbReference type="Proteomes" id="UP001165083">
    <property type="component" value="Unassembled WGS sequence"/>
</dbReference>
<evidence type="ECO:0000313" key="4">
    <source>
        <dbReference type="Proteomes" id="UP001165083"/>
    </source>
</evidence>
<feature type="coiled-coil region" evidence="1">
    <location>
        <begin position="272"/>
        <end position="306"/>
    </location>
</feature>
<dbReference type="EMBL" id="BSXW01001104">
    <property type="protein sequence ID" value="GMF33669.1"/>
    <property type="molecule type" value="Genomic_DNA"/>
</dbReference>
<keyword evidence="1" id="KW-0175">Coiled coil</keyword>
<evidence type="ECO:0000256" key="2">
    <source>
        <dbReference type="SAM" id="MobiDB-lite"/>
    </source>
</evidence>
<sequence>MTLYAHRGQVMKREVRGVSICVGCVGFDGDLWRQCASCQALRLELLEVREASEERAQRDHDQCVAMFQRMQELVALNESLTRTCNRPAGRGEGRSTFACSNSDEWEDAGSVDRSEDAVKQIDAAEREQGQVQRLQAIIVQQAKELEALRRRQRDALADGRVRVAASSFPGNQAEEGAIQASDEAENATDSGSDDEYIEAPRGFRAAAEKHASQLRRLPLTSLRAQLKVKDLQLLHLQQLITKMETRFGQLVDRKRSMAQSFQQTARSQQAHLKKYLAYIRQQTAEKKALERQVRELNQYVGVLEKKVVSSSFKASNQANEKY</sequence>
<reference evidence="3" key="1">
    <citation type="submission" date="2023-04" db="EMBL/GenBank/DDBJ databases">
        <title>Phytophthora lilii NBRC 32176.</title>
        <authorList>
            <person name="Ichikawa N."/>
            <person name="Sato H."/>
            <person name="Tonouchi N."/>
        </authorList>
    </citation>
    <scope>NUCLEOTIDE SEQUENCE</scope>
    <source>
        <strain evidence="3">NBRC 32176</strain>
    </source>
</reference>
<dbReference type="OrthoDB" id="120121at2759"/>
<feature type="compositionally biased region" description="Acidic residues" evidence="2">
    <location>
        <begin position="182"/>
        <end position="193"/>
    </location>
</feature>
<dbReference type="AlphaFoldDB" id="A0A9W6X8D4"/>
<feature type="region of interest" description="Disordered" evidence="2">
    <location>
        <begin position="167"/>
        <end position="193"/>
    </location>
</feature>
<protein>
    <submittedName>
        <fullName evidence="3">Unnamed protein product</fullName>
    </submittedName>
</protein>
<evidence type="ECO:0000256" key="1">
    <source>
        <dbReference type="SAM" id="Coils"/>
    </source>
</evidence>
<organism evidence="3 4">
    <name type="scientific">Phytophthora lilii</name>
    <dbReference type="NCBI Taxonomy" id="2077276"/>
    <lineage>
        <taxon>Eukaryota</taxon>
        <taxon>Sar</taxon>
        <taxon>Stramenopiles</taxon>
        <taxon>Oomycota</taxon>
        <taxon>Peronosporomycetes</taxon>
        <taxon>Peronosporales</taxon>
        <taxon>Peronosporaceae</taxon>
        <taxon>Phytophthora</taxon>
    </lineage>
</organism>
<keyword evidence="4" id="KW-1185">Reference proteome</keyword>
<feature type="region of interest" description="Disordered" evidence="2">
    <location>
        <begin position="86"/>
        <end position="117"/>
    </location>
</feature>